<keyword evidence="2" id="KW-0472">Membrane</keyword>
<reference evidence="3 4" key="1">
    <citation type="journal article" date="2023" name="BMC Biol.">
        <title>The compact genome of the sponge Oopsacas minuta (Hexactinellida) is lacking key metazoan core genes.</title>
        <authorList>
            <person name="Santini S."/>
            <person name="Schenkelaars Q."/>
            <person name="Jourda C."/>
            <person name="Duchesne M."/>
            <person name="Belahbib H."/>
            <person name="Rocher C."/>
            <person name="Selva M."/>
            <person name="Riesgo A."/>
            <person name="Vervoort M."/>
            <person name="Leys S.P."/>
            <person name="Kodjabachian L."/>
            <person name="Le Bivic A."/>
            <person name="Borchiellini C."/>
            <person name="Claverie J.M."/>
            <person name="Renard E."/>
        </authorList>
    </citation>
    <scope>NUCLEOTIDE SEQUENCE [LARGE SCALE GENOMIC DNA]</scope>
    <source>
        <strain evidence="3">SPO-2</strain>
    </source>
</reference>
<comment type="similarity">
    <text evidence="1">Belongs to the UPF0739 family.</text>
</comment>
<dbReference type="EMBL" id="JAKMXF010000210">
    <property type="protein sequence ID" value="KAI6655143.1"/>
    <property type="molecule type" value="Genomic_DNA"/>
</dbReference>
<dbReference type="Pfam" id="PF14953">
    <property type="entry name" value="DUF4504"/>
    <property type="match status" value="1"/>
</dbReference>
<comment type="caution">
    <text evidence="3">The sequence shown here is derived from an EMBL/GenBank/DDBJ whole genome shotgun (WGS) entry which is preliminary data.</text>
</comment>
<sequence length="247" mass="28187">MEIAVRKIFKLKSSRIISSTVKTLQLVIASIKPTWLIDSFKCSSEQLVRLLTELQLQSILCVLLVCDDLFIANRDGLISIIQARNISNVLVTDVSPKLVAPVVITETHKSYKLVIKHIEYINTQIMSYVSNSSVIDVFRLSNENDFPLEFTFVFGWLLGYPYLYFNSEHLDTQLNCLSKCPLKLFRVSSGGFVFLSFSIPLLVLEDYNKKVKDLLLQLYERILCSVKNDCQSIEIHESIQTLDLIAL</sequence>
<dbReference type="PANTHER" id="PTHR31366">
    <property type="entry name" value="UPF0739 PROTEIN C1ORF74"/>
    <property type="match status" value="1"/>
</dbReference>
<keyword evidence="4" id="KW-1185">Reference proteome</keyword>
<evidence type="ECO:0000313" key="4">
    <source>
        <dbReference type="Proteomes" id="UP001165289"/>
    </source>
</evidence>
<keyword evidence="2" id="KW-1133">Transmembrane helix</keyword>
<evidence type="ECO:0000313" key="3">
    <source>
        <dbReference type="EMBL" id="KAI6655143.1"/>
    </source>
</evidence>
<feature type="transmembrane region" description="Helical" evidence="2">
    <location>
        <begin position="184"/>
        <end position="204"/>
    </location>
</feature>
<gene>
    <name evidence="3" type="ORF">LOD99_2432</name>
</gene>
<dbReference type="Proteomes" id="UP001165289">
    <property type="component" value="Unassembled WGS sequence"/>
</dbReference>
<name>A0AAV7K1R7_9METZ</name>
<dbReference type="InterPro" id="IPR027850">
    <property type="entry name" value="DUF4504"/>
</dbReference>
<accession>A0AAV7K1R7</accession>
<proteinExistence type="inferred from homology"/>
<evidence type="ECO:0000256" key="1">
    <source>
        <dbReference type="ARBA" id="ARBA00007065"/>
    </source>
</evidence>
<feature type="transmembrane region" description="Helical" evidence="2">
    <location>
        <begin position="146"/>
        <end position="164"/>
    </location>
</feature>
<dbReference type="AlphaFoldDB" id="A0AAV7K1R7"/>
<evidence type="ECO:0000256" key="2">
    <source>
        <dbReference type="SAM" id="Phobius"/>
    </source>
</evidence>
<protein>
    <submittedName>
        <fullName evidence="3">Uncharacterized protein</fullName>
    </submittedName>
</protein>
<keyword evidence="2" id="KW-0812">Transmembrane</keyword>
<organism evidence="3 4">
    <name type="scientific">Oopsacas minuta</name>
    <dbReference type="NCBI Taxonomy" id="111878"/>
    <lineage>
        <taxon>Eukaryota</taxon>
        <taxon>Metazoa</taxon>
        <taxon>Porifera</taxon>
        <taxon>Hexactinellida</taxon>
        <taxon>Hexasterophora</taxon>
        <taxon>Lyssacinosida</taxon>
        <taxon>Leucopsacidae</taxon>
        <taxon>Oopsacas</taxon>
    </lineage>
</organism>
<dbReference type="PANTHER" id="PTHR31366:SF2">
    <property type="entry name" value="UPF0739 PROTEIN C1ORF74"/>
    <property type="match status" value="1"/>
</dbReference>